<comment type="caution">
    <text evidence="2">The sequence shown here is derived from an EMBL/GenBank/DDBJ whole genome shotgun (WGS) entry which is preliminary data.</text>
</comment>
<gene>
    <name evidence="2" type="ORF">J4Q44_G00066790</name>
</gene>
<dbReference type="Proteomes" id="UP001356427">
    <property type="component" value="Unassembled WGS sequence"/>
</dbReference>
<evidence type="ECO:0000313" key="3">
    <source>
        <dbReference type="Proteomes" id="UP001356427"/>
    </source>
</evidence>
<proteinExistence type="predicted"/>
<evidence type="ECO:0000256" key="1">
    <source>
        <dbReference type="SAM" id="MobiDB-lite"/>
    </source>
</evidence>
<organism evidence="2 3">
    <name type="scientific">Coregonus suidteri</name>
    <dbReference type="NCBI Taxonomy" id="861788"/>
    <lineage>
        <taxon>Eukaryota</taxon>
        <taxon>Metazoa</taxon>
        <taxon>Chordata</taxon>
        <taxon>Craniata</taxon>
        <taxon>Vertebrata</taxon>
        <taxon>Euteleostomi</taxon>
        <taxon>Actinopterygii</taxon>
        <taxon>Neopterygii</taxon>
        <taxon>Teleostei</taxon>
        <taxon>Protacanthopterygii</taxon>
        <taxon>Salmoniformes</taxon>
        <taxon>Salmonidae</taxon>
        <taxon>Coregoninae</taxon>
        <taxon>Coregonus</taxon>
    </lineage>
</organism>
<keyword evidence="3" id="KW-1185">Reference proteome</keyword>
<evidence type="ECO:0000313" key="2">
    <source>
        <dbReference type="EMBL" id="KAK6321887.1"/>
    </source>
</evidence>
<name>A0AAN8M7C2_9TELE</name>
<feature type="compositionally biased region" description="Polar residues" evidence="1">
    <location>
        <begin position="35"/>
        <end position="50"/>
    </location>
</feature>
<dbReference type="EMBL" id="JAGTTL010000005">
    <property type="protein sequence ID" value="KAK6321887.1"/>
    <property type="molecule type" value="Genomic_DNA"/>
</dbReference>
<protein>
    <submittedName>
        <fullName evidence="2">Uncharacterized protein</fullName>
    </submittedName>
</protein>
<accession>A0AAN8M7C2</accession>
<feature type="region of interest" description="Disordered" evidence="1">
    <location>
        <begin position="34"/>
        <end position="56"/>
    </location>
</feature>
<sequence length="94" mass="10102">MASRNAQLVSPCHGWAIAADDHTGFHSYQLKTRRSGSSGHAITNTGQLRSGKTLPGPTNPGSCCVMLMAESGFGVSSMNPWTHPAWCKQYRLVV</sequence>
<dbReference type="AlphaFoldDB" id="A0AAN8M7C2"/>
<reference evidence="2 3" key="1">
    <citation type="submission" date="2021-04" db="EMBL/GenBank/DDBJ databases">
        <authorList>
            <person name="De Guttry C."/>
            <person name="Zahm M."/>
            <person name="Klopp C."/>
            <person name="Cabau C."/>
            <person name="Louis A."/>
            <person name="Berthelot C."/>
            <person name="Parey E."/>
            <person name="Roest Crollius H."/>
            <person name="Montfort J."/>
            <person name="Robinson-Rechavi M."/>
            <person name="Bucao C."/>
            <person name="Bouchez O."/>
            <person name="Gislard M."/>
            <person name="Lluch J."/>
            <person name="Milhes M."/>
            <person name="Lampietro C."/>
            <person name="Lopez Roques C."/>
            <person name="Donnadieu C."/>
            <person name="Braasch I."/>
            <person name="Desvignes T."/>
            <person name="Postlethwait J."/>
            <person name="Bobe J."/>
            <person name="Wedekind C."/>
            <person name="Guiguen Y."/>
        </authorList>
    </citation>
    <scope>NUCLEOTIDE SEQUENCE [LARGE SCALE GENOMIC DNA]</scope>
    <source>
        <strain evidence="2">Cs_M1</strain>
        <tissue evidence="2">Blood</tissue>
    </source>
</reference>